<protein>
    <submittedName>
        <fullName evidence="1">Uncharacterized protein</fullName>
    </submittedName>
</protein>
<accession>A0AA39CIH8</accession>
<gene>
    <name evidence="1" type="ORF">H2200_005791</name>
</gene>
<comment type="caution">
    <text evidence="1">The sequence shown here is derived from an EMBL/GenBank/DDBJ whole genome shotgun (WGS) entry which is preliminary data.</text>
</comment>
<evidence type="ECO:0000313" key="2">
    <source>
        <dbReference type="Proteomes" id="UP001172673"/>
    </source>
</evidence>
<name>A0AA39CIH8_9EURO</name>
<evidence type="ECO:0000313" key="1">
    <source>
        <dbReference type="EMBL" id="KAJ9609464.1"/>
    </source>
</evidence>
<dbReference type="EMBL" id="JAPDRK010000008">
    <property type="protein sequence ID" value="KAJ9609464.1"/>
    <property type="molecule type" value="Genomic_DNA"/>
</dbReference>
<keyword evidence="2" id="KW-1185">Reference proteome</keyword>
<dbReference type="AlphaFoldDB" id="A0AA39CIH8"/>
<reference evidence="1" key="1">
    <citation type="submission" date="2022-10" db="EMBL/GenBank/DDBJ databases">
        <title>Culturing micro-colonial fungi from biological soil crusts in the Mojave desert and describing Neophaeococcomyces mojavensis, and introducing the new genera and species Taxawa tesnikishii.</title>
        <authorList>
            <person name="Kurbessoian T."/>
            <person name="Stajich J.E."/>
        </authorList>
    </citation>
    <scope>NUCLEOTIDE SEQUENCE</scope>
    <source>
        <strain evidence="1">TK_41</strain>
    </source>
</reference>
<dbReference type="Proteomes" id="UP001172673">
    <property type="component" value="Unassembled WGS sequence"/>
</dbReference>
<sequence>MALSRKKRIVLVFGGRKQEIMFHEKILQQVPFFADALQKVKPESVDIRLEYLNHSKMAGDWLAQWLYFEQLPYDESDVAGMNEGDRAMATNRYVTAYMLAIQLKMEEWANRLADAFMYIPETEPYSTYYAIIRYDPGDTTKLESLVLTLMARSIRSMGWDLYTSRFDKCLVKRIKDDADLAVRLAEHLAKDDGTSMADLKKKDKCLFHIHEKTEKC</sequence>
<proteinExistence type="predicted"/>
<organism evidence="1 2">
    <name type="scientific">Cladophialophora chaetospira</name>
    <dbReference type="NCBI Taxonomy" id="386627"/>
    <lineage>
        <taxon>Eukaryota</taxon>
        <taxon>Fungi</taxon>
        <taxon>Dikarya</taxon>
        <taxon>Ascomycota</taxon>
        <taxon>Pezizomycotina</taxon>
        <taxon>Eurotiomycetes</taxon>
        <taxon>Chaetothyriomycetidae</taxon>
        <taxon>Chaetothyriales</taxon>
        <taxon>Herpotrichiellaceae</taxon>
        <taxon>Cladophialophora</taxon>
    </lineage>
</organism>